<accession>A0A0F7L3A5</accession>
<dbReference type="EMBL" id="KR029582">
    <property type="protein sequence ID" value="AKH46385.1"/>
    <property type="molecule type" value="Genomic_DNA"/>
</dbReference>
<evidence type="ECO:0000313" key="1">
    <source>
        <dbReference type="EMBL" id="AKH46385.1"/>
    </source>
</evidence>
<sequence length="107" mass="11012">MIEQKLPNAASGTITVTNSATLLTDLMNTAGSVTTNGAVNANALAVSVGTVAVRILLDDNTPTSANGLLLTASTVFQFEDIVPAKIKLISTAGNALCDVRLIKKINK</sequence>
<reference evidence="1" key="1">
    <citation type="journal article" date="2015" name="Front. Microbiol.">
        <title>Combining genomic sequencing methods to explore viral diversity and reveal potential virus-host interactions.</title>
        <authorList>
            <person name="Chow C.E."/>
            <person name="Winget D.M."/>
            <person name="White R.A.III."/>
            <person name="Hallam S.J."/>
            <person name="Suttle C.A."/>
        </authorList>
    </citation>
    <scope>NUCLEOTIDE SEQUENCE</scope>
    <source>
        <strain evidence="1">Anoxic3_7</strain>
    </source>
</reference>
<protein>
    <submittedName>
        <fullName evidence="1">Uncharacterized protein</fullName>
    </submittedName>
</protein>
<name>A0A0F7L3A5_9VIRU</name>
<reference evidence="1" key="2">
    <citation type="submission" date="2015-03" db="EMBL/GenBank/DDBJ databases">
        <authorList>
            <person name="Chow C.-E.T."/>
            <person name="Winget D.M."/>
            <person name="White R.A.III."/>
            <person name="Hallam S.J."/>
            <person name="Suttle C.A."/>
        </authorList>
    </citation>
    <scope>NUCLEOTIDE SEQUENCE</scope>
    <source>
        <strain evidence="1">Anoxic3_7</strain>
    </source>
</reference>
<organism evidence="1">
    <name type="scientific">uncultured marine virus</name>
    <dbReference type="NCBI Taxonomy" id="186617"/>
    <lineage>
        <taxon>Viruses</taxon>
        <taxon>environmental samples</taxon>
    </lineage>
</organism>
<proteinExistence type="predicted"/>